<dbReference type="AlphaFoldDB" id="A0A8C1YCG9"/>
<evidence type="ECO:0000313" key="3">
    <source>
        <dbReference type="Ensembl" id="ENSCCRP00015092409.1"/>
    </source>
</evidence>
<dbReference type="InterPro" id="IPR001304">
    <property type="entry name" value="C-type_lectin-like"/>
</dbReference>
<feature type="domain" description="C-type lectin" evidence="2">
    <location>
        <begin position="7"/>
        <end position="104"/>
    </location>
</feature>
<organism evidence="3 4">
    <name type="scientific">Cyprinus carpio</name>
    <name type="common">Common carp</name>
    <dbReference type="NCBI Taxonomy" id="7962"/>
    <lineage>
        <taxon>Eukaryota</taxon>
        <taxon>Metazoa</taxon>
        <taxon>Chordata</taxon>
        <taxon>Craniata</taxon>
        <taxon>Vertebrata</taxon>
        <taxon>Euteleostomi</taxon>
        <taxon>Actinopterygii</taxon>
        <taxon>Neopterygii</taxon>
        <taxon>Teleostei</taxon>
        <taxon>Ostariophysi</taxon>
        <taxon>Cypriniformes</taxon>
        <taxon>Cyprinidae</taxon>
        <taxon>Cyprininae</taxon>
        <taxon>Cyprinus</taxon>
    </lineage>
</organism>
<dbReference type="SMART" id="SM00034">
    <property type="entry name" value="CLECT"/>
    <property type="match status" value="1"/>
</dbReference>
<proteinExistence type="predicted"/>
<dbReference type="InterPro" id="IPR016186">
    <property type="entry name" value="C-type_lectin-like/link_sf"/>
</dbReference>
<sequence length="114" mass="13659">LRAPRQYHFVNQTLNWTKAQRYCREHHTDLVTISDIQEQNDTEQAIKRVNSNADRVWIGLKKHESHYWKWGSKQPDGDGDCVYMEKDGQWHDLDCSQTRHFICYNGEFSCMFHV</sequence>
<dbReference type="InterPro" id="IPR016187">
    <property type="entry name" value="CTDL_fold"/>
</dbReference>
<dbReference type="Pfam" id="PF00059">
    <property type="entry name" value="Lectin_C"/>
    <property type="match status" value="1"/>
</dbReference>
<protein>
    <recommendedName>
        <fullName evidence="2">C-type lectin domain-containing protein</fullName>
    </recommendedName>
</protein>
<dbReference type="Proteomes" id="UP000694700">
    <property type="component" value="Unplaced"/>
</dbReference>
<dbReference type="Ensembl" id="ENSCCRT00015095377.1">
    <property type="protein sequence ID" value="ENSCCRP00015092409.1"/>
    <property type="gene ID" value="ENSCCRG00015037268.1"/>
</dbReference>
<dbReference type="Gene3D" id="3.10.100.10">
    <property type="entry name" value="Mannose-Binding Protein A, subunit A"/>
    <property type="match status" value="1"/>
</dbReference>
<evidence type="ECO:0000259" key="2">
    <source>
        <dbReference type="PROSITE" id="PS50041"/>
    </source>
</evidence>
<dbReference type="PROSITE" id="PS00615">
    <property type="entry name" value="C_TYPE_LECTIN_1"/>
    <property type="match status" value="1"/>
</dbReference>
<dbReference type="PANTHER" id="PTHR45784:SF5">
    <property type="entry name" value="C-TYPE LECTIN DOMAIN FAMILY 20 MEMBER A-RELATED"/>
    <property type="match status" value="1"/>
</dbReference>
<dbReference type="InterPro" id="IPR018378">
    <property type="entry name" value="C-type_lectin_CS"/>
</dbReference>
<dbReference type="SUPFAM" id="SSF56436">
    <property type="entry name" value="C-type lectin-like"/>
    <property type="match status" value="1"/>
</dbReference>
<dbReference type="PANTHER" id="PTHR45784">
    <property type="entry name" value="C-TYPE LECTIN DOMAIN FAMILY 20 MEMBER A-RELATED"/>
    <property type="match status" value="1"/>
</dbReference>
<reference evidence="3" key="1">
    <citation type="submission" date="2025-08" db="UniProtKB">
        <authorList>
            <consortium name="Ensembl"/>
        </authorList>
    </citation>
    <scope>IDENTIFICATION</scope>
</reference>
<accession>A0A8C1YCG9</accession>
<name>A0A8C1YCG9_CYPCA</name>
<evidence type="ECO:0000256" key="1">
    <source>
        <dbReference type="ARBA" id="ARBA00023157"/>
    </source>
</evidence>
<keyword evidence="1" id="KW-1015">Disulfide bond</keyword>
<dbReference type="PROSITE" id="PS50041">
    <property type="entry name" value="C_TYPE_LECTIN_2"/>
    <property type="match status" value="1"/>
</dbReference>
<evidence type="ECO:0000313" key="4">
    <source>
        <dbReference type="Proteomes" id="UP000694700"/>
    </source>
</evidence>